<dbReference type="SUPFAM" id="SSF53756">
    <property type="entry name" value="UDP-Glycosyltransferase/glycogen phosphorylase"/>
    <property type="match status" value="1"/>
</dbReference>
<gene>
    <name evidence="7" type="ORF">niasHT_006994</name>
</gene>
<protein>
    <recommendedName>
        <fullName evidence="6">UDP-glucuronosyltransferase</fullName>
        <ecNumber evidence="6">2.4.1.17</ecNumber>
    </recommendedName>
</protein>
<keyword evidence="8" id="KW-1185">Reference proteome</keyword>
<evidence type="ECO:0000256" key="6">
    <source>
        <dbReference type="RuleBase" id="RU362059"/>
    </source>
</evidence>
<organism evidence="7 8">
    <name type="scientific">Heterodera trifolii</name>
    <dbReference type="NCBI Taxonomy" id="157864"/>
    <lineage>
        <taxon>Eukaryota</taxon>
        <taxon>Metazoa</taxon>
        <taxon>Ecdysozoa</taxon>
        <taxon>Nematoda</taxon>
        <taxon>Chromadorea</taxon>
        <taxon>Rhabditida</taxon>
        <taxon>Tylenchina</taxon>
        <taxon>Tylenchomorpha</taxon>
        <taxon>Tylenchoidea</taxon>
        <taxon>Heteroderidae</taxon>
        <taxon>Heteroderinae</taxon>
        <taxon>Heterodera</taxon>
    </lineage>
</organism>
<feature type="signal peptide" evidence="6">
    <location>
        <begin position="1"/>
        <end position="26"/>
    </location>
</feature>
<evidence type="ECO:0000256" key="1">
    <source>
        <dbReference type="ARBA" id="ARBA00009995"/>
    </source>
</evidence>
<evidence type="ECO:0000256" key="2">
    <source>
        <dbReference type="ARBA" id="ARBA00022676"/>
    </source>
</evidence>
<keyword evidence="2 5" id="KW-0328">Glycosyltransferase</keyword>
<dbReference type="PANTHER" id="PTHR48043:SF145">
    <property type="entry name" value="FI06409P-RELATED"/>
    <property type="match status" value="1"/>
</dbReference>
<feature type="transmembrane region" description="Helical" evidence="6">
    <location>
        <begin position="494"/>
        <end position="515"/>
    </location>
</feature>
<dbReference type="AlphaFoldDB" id="A0ABD2LXA3"/>
<dbReference type="Gene3D" id="3.40.50.2000">
    <property type="entry name" value="Glycogen Phosphorylase B"/>
    <property type="match status" value="1"/>
</dbReference>
<proteinExistence type="inferred from homology"/>
<sequence>MALAKLKTSVFAIFVVLFVSIDKCRCTNILFTFFHDTGSHFQSVFPLMQKLASRGNNVSVLDTVYEQDHSPEIHHFRALLPKHHNDETSKRNFANDIWSRRLSATDLALYFGTCDKELGILMQNHSQKIVQLFDTNWDVIVLDDLFWSFGFAFATLNHRRWHLAPNGRKEPHIVAYATAQSGLNSHNSIRATSQFWVGRPTLCPLYPTDSNDVFSPDRFVHRIYALWDIIQEAVAVNIFALHFLMPNIAKFGVPNFSFTEFYSRSQLFLHDSIDRLGLPVATAADIFGVGAHCKTPKDSSALSAKIKNTIYIAFGSHIDWKFAPRKFLDDFITVFRKLPQYRFIFVCNECKLPEDLTNSVLVLKWAPQLEILAHPNVRAFVTHGGNKSVREGICAGVPLIVMPVYAEQSHTAHLLLKLNIAPVINKFNVDDVRLLKTISQVVSKPETMARAKKVLALFMDRPVPAIEEGAFAVERLVRLPPGGHAKFMRRKGMAFGWTEFAHFDAIIALLILVAITSI</sequence>
<keyword evidence="6" id="KW-1133">Transmembrane helix</keyword>
<dbReference type="CDD" id="cd03784">
    <property type="entry name" value="GT1_Gtf-like"/>
    <property type="match status" value="1"/>
</dbReference>
<dbReference type="PROSITE" id="PS00375">
    <property type="entry name" value="UDPGT"/>
    <property type="match status" value="1"/>
</dbReference>
<keyword evidence="6" id="KW-0732">Signal</keyword>
<accession>A0ABD2LXA3</accession>
<evidence type="ECO:0000256" key="3">
    <source>
        <dbReference type="ARBA" id="ARBA00022679"/>
    </source>
</evidence>
<dbReference type="InterPro" id="IPR002213">
    <property type="entry name" value="UDP_glucos_trans"/>
</dbReference>
<comment type="subcellular location">
    <subcellularLocation>
        <location evidence="6">Membrane</location>
        <topology evidence="6">Single-pass membrane protein</topology>
    </subcellularLocation>
</comment>
<dbReference type="EMBL" id="JBICBT010000228">
    <property type="protein sequence ID" value="KAL3119866.1"/>
    <property type="molecule type" value="Genomic_DNA"/>
</dbReference>
<evidence type="ECO:0000313" key="7">
    <source>
        <dbReference type="EMBL" id="KAL3119866.1"/>
    </source>
</evidence>
<feature type="chain" id="PRO_5044533913" description="UDP-glucuronosyltransferase" evidence="6">
    <location>
        <begin position="27"/>
        <end position="518"/>
    </location>
</feature>
<dbReference type="InterPro" id="IPR050271">
    <property type="entry name" value="UDP-glycosyltransferase"/>
</dbReference>
<comment type="catalytic activity">
    <reaction evidence="4 6">
        <text>glucuronate acceptor + UDP-alpha-D-glucuronate = acceptor beta-D-glucuronoside + UDP + H(+)</text>
        <dbReference type="Rhea" id="RHEA:21032"/>
        <dbReference type="ChEBI" id="CHEBI:15378"/>
        <dbReference type="ChEBI" id="CHEBI:58052"/>
        <dbReference type="ChEBI" id="CHEBI:58223"/>
        <dbReference type="ChEBI" id="CHEBI:132367"/>
        <dbReference type="ChEBI" id="CHEBI:132368"/>
        <dbReference type="EC" id="2.4.1.17"/>
    </reaction>
</comment>
<evidence type="ECO:0000256" key="5">
    <source>
        <dbReference type="RuleBase" id="RU003718"/>
    </source>
</evidence>
<dbReference type="GO" id="GO:0016020">
    <property type="term" value="C:membrane"/>
    <property type="evidence" value="ECO:0007669"/>
    <property type="project" value="UniProtKB-SubCell"/>
</dbReference>
<dbReference type="GO" id="GO:0015020">
    <property type="term" value="F:glucuronosyltransferase activity"/>
    <property type="evidence" value="ECO:0007669"/>
    <property type="project" value="UniProtKB-EC"/>
</dbReference>
<evidence type="ECO:0000256" key="4">
    <source>
        <dbReference type="ARBA" id="ARBA00047475"/>
    </source>
</evidence>
<name>A0ABD2LXA3_9BILA</name>
<dbReference type="Proteomes" id="UP001620626">
    <property type="component" value="Unassembled WGS sequence"/>
</dbReference>
<keyword evidence="6" id="KW-0812">Transmembrane</keyword>
<dbReference type="PANTHER" id="PTHR48043">
    <property type="entry name" value="EG:EG0003.4 PROTEIN-RELATED"/>
    <property type="match status" value="1"/>
</dbReference>
<comment type="similarity">
    <text evidence="1 5">Belongs to the UDP-glycosyltransferase family.</text>
</comment>
<keyword evidence="3 5" id="KW-0808">Transferase</keyword>
<dbReference type="InterPro" id="IPR035595">
    <property type="entry name" value="UDP_glycos_trans_CS"/>
</dbReference>
<dbReference type="Pfam" id="PF00201">
    <property type="entry name" value="UDPGT"/>
    <property type="match status" value="1"/>
</dbReference>
<keyword evidence="6" id="KW-0472">Membrane</keyword>
<comment type="caution">
    <text evidence="7">The sequence shown here is derived from an EMBL/GenBank/DDBJ whole genome shotgun (WGS) entry which is preliminary data.</text>
</comment>
<reference evidence="7 8" key="1">
    <citation type="submission" date="2024-10" db="EMBL/GenBank/DDBJ databases">
        <authorList>
            <person name="Kim D."/>
        </authorList>
    </citation>
    <scope>NUCLEOTIDE SEQUENCE [LARGE SCALE GENOMIC DNA]</scope>
    <source>
        <strain evidence="7">BH-2024</strain>
    </source>
</reference>
<evidence type="ECO:0000313" key="8">
    <source>
        <dbReference type="Proteomes" id="UP001620626"/>
    </source>
</evidence>
<dbReference type="EC" id="2.4.1.17" evidence="6"/>